<dbReference type="GO" id="GO:0008206">
    <property type="term" value="P:bile acid metabolic process"/>
    <property type="evidence" value="ECO:0007669"/>
    <property type="project" value="UniProtKB-ARBA"/>
</dbReference>
<dbReference type="PANTHER" id="PTHR42879">
    <property type="entry name" value="3-OXOACYL-(ACYL-CARRIER-PROTEIN) REDUCTASE"/>
    <property type="match status" value="1"/>
</dbReference>
<keyword evidence="2" id="KW-0560">Oxidoreductase</keyword>
<evidence type="ECO:0000313" key="3">
    <source>
        <dbReference type="EMBL" id="QDI92224.1"/>
    </source>
</evidence>
<evidence type="ECO:0000313" key="4">
    <source>
        <dbReference type="Proteomes" id="UP000319756"/>
    </source>
</evidence>
<dbReference type="CDD" id="cd05233">
    <property type="entry name" value="SDR_c"/>
    <property type="match status" value="1"/>
</dbReference>
<dbReference type="FunFam" id="3.40.50.720:FF:000084">
    <property type="entry name" value="Short-chain dehydrogenase reductase"/>
    <property type="match status" value="1"/>
</dbReference>
<dbReference type="AlphaFoldDB" id="A0A514LK42"/>
<evidence type="ECO:0000256" key="1">
    <source>
        <dbReference type="ARBA" id="ARBA00006484"/>
    </source>
</evidence>
<comment type="similarity">
    <text evidence="1">Belongs to the short-chain dehydrogenases/reductases (SDR) family.</text>
</comment>
<dbReference type="PANTHER" id="PTHR42879:SF2">
    <property type="entry name" value="3-OXOACYL-[ACYL-CARRIER-PROTEIN] REDUCTASE FABG"/>
    <property type="match status" value="1"/>
</dbReference>
<dbReference type="KEGG" id="sale:EPH95_14350"/>
<name>A0A514LK42_9BACI</name>
<dbReference type="InterPro" id="IPR002347">
    <property type="entry name" value="SDR_fam"/>
</dbReference>
<sequence length="220" mass="23363">MKLKGKVAVVTGAGSGVGRAIAQRFAREGAKVVVSDKNIDAAKETLSSIEVSGWVAFAHRADITREEDVEHLIDAAIEHFGTFDILVNTIGMMDDTVPAAEITDERWHRVLDVNTTGMMRTIRKALPIFIKKQQGVIINIGGFANGAGFASMASMHAVLGMTKNVGFQYGNEGIRCNAIAPEIDVELDSSGEEVAGIALFLASEDAAFVNGEVIRADASG</sequence>
<dbReference type="PRINTS" id="PR00081">
    <property type="entry name" value="GDHRDH"/>
</dbReference>
<organism evidence="3 4">
    <name type="scientific">Salicibibacter halophilus</name>
    <dbReference type="NCBI Taxonomy" id="2502791"/>
    <lineage>
        <taxon>Bacteria</taxon>
        <taxon>Bacillati</taxon>
        <taxon>Bacillota</taxon>
        <taxon>Bacilli</taxon>
        <taxon>Bacillales</taxon>
        <taxon>Bacillaceae</taxon>
        <taxon>Salicibibacter</taxon>
    </lineage>
</organism>
<dbReference type="Proteomes" id="UP000319756">
    <property type="component" value="Chromosome"/>
</dbReference>
<dbReference type="InterPro" id="IPR036291">
    <property type="entry name" value="NAD(P)-bd_dom_sf"/>
</dbReference>
<keyword evidence="4" id="KW-1185">Reference proteome</keyword>
<evidence type="ECO:0000256" key="2">
    <source>
        <dbReference type="ARBA" id="ARBA00023002"/>
    </source>
</evidence>
<dbReference type="GO" id="GO:0016491">
    <property type="term" value="F:oxidoreductase activity"/>
    <property type="evidence" value="ECO:0007669"/>
    <property type="project" value="UniProtKB-KW"/>
</dbReference>
<proteinExistence type="inferred from homology"/>
<dbReference type="Gene3D" id="3.40.50.720">
    <property type="entry name" value="NAD(P)-binding Rossmann-like Domain"/>
    <property type="match status" value="1"/>
</dbReference>
<accession>A0A514LK42</accession>
<dbReference type="EMBL" id="CP035485">
    <property type="protein sequence ID" value="QDI92224.1"/>
    <property type="molecule type" value="Genomic_DNA"/>
</dbReference>
<reference evidence="4" key="1">
    <citation type="submission" date="2019-01" db="EMBL/GenBank/DDBJ databases">
        <title>Genomic analysis of Salicibibacter sp. NKC3-5.</title>
        <authorList>
            <person name="Oh Y.J."/>
        </authorList>
    </citation>
    <scope>NUCLEOTIDE SEQUENCE [LARGE SCALE GENOMIC DNA]</scope>
    <source>
        <strain evidence="4">NKC3-5</strain>
    </source>
</reference>
<dbReference type="SUPFAM" id="SSF51735">
    <property type="entry name" value="NAD(P)-binding Rossmann-fold domains"/>
    <property type="match status" value="1"/>
</dbReference>
<dbReference type="Pfam" id="PF00106">
    <property type="entry name" value="adh_short"/>
    <property type="match status" value="1"/>
</dbReference>
<protein>
    <submittedName>
        <fullName evidence="3">SDR family oxidoreductase</fullName>
    </submittedName>
</protein>
<gene>
    <name evidence="3" type="ORF">EPH95_14350</name>
</gene>
<dbReference type="RefSeq" id="WP_142090737.1">
    <property type="nucleotide sequence ID" value="NZ_CP035485.1"/>
</dbReference>
<dbReference type="InterPro" id="IPR050259">
    <property type="entry name" value="SDR"/>
</dbReference>
<dbReference type="OrthoDB" id="9803333at2"/>